<dbReference type="PANTHER" id="PTHR23011">
    <property type="entry name" value="CYCLIC NUCLEOTIDE-BINDING DOMAIN CONTAINING PROTEIN"/>
    <property type="match status" value="1"/>
</dbReference>
<evidence type="ECO:0000259" key="2">
    <source>
        <dbReference type="PROSITE" id="PS50042"/>
    </source>
</evidence>
<dbReference type="AlphaFoldDB" id="A0A820C0H5"/>
<evidence type="ECO:0000313" key="3">
    <source>
        <dbReference type="EMBL" id="CAF4214292.1"/>
    </source>
</evidence>
<feature type="region of interest" description="Disordered" evidence="1">
    <location>
        <begin position="347"/>
        <end position="375"/>
    </location>
</feature>
<dbReference type="Proteomes" id="UP000663851">
    <property type="component" value="Unassembled WGS sequence"/>
</dbReference>
<feature type="domain" description="Cyclic nucleotide-binding" evidence="2">
    <location>
        <begin position="53"/>
        <end position="174"/>
    </location>
</feature>
<feature type="region of interest" description="Disordered" evidence="1">
    <location>
        <begin position="499"/>
        <end position="526"/>
    </location>
</feature>
<dbReference type="PROSITE" id="PS50042">
    <property type="entry name" value="CNMP_BINDING_3"/>
    <property type="match status" value="1"/>
</dbReference>
<dbReference type="PANTHER" id="PTHR23011:SF28">
    <property type="entry name" value="CYCLIC NUCLEOTIDE-BINDING DOMAIN CONTAINING PROTEIN"/>
    <property type="match status" value="1"/>
</dbReference>
<keyword evidence="5" id="KW-1185">Reference proteome</keyword>
<dbReference type="SUPFAM" id="SSF51206">
    <property type="entry name" value="cAMP-binding domain-like"/>
    <property type="match status" value="2"/>
</dbReference>
<dbReference type="InterPro" id="IPR000595">
    <property type="entry name" value="cNMP-bd_dom"/>
</dbReference>
<evidence type="ECO:0000313" key="4">
    <source>
        <dbReference type="EMBL" id="CAF4294817.1"/>
    </source>
</evidence>
<proteinExistence type="predicted"/>
<organism evidence="3 5">
    <name type="scientific">Rotaria socialis</name>
    <dbReference type="NCBI Taxonomy" id="392032"/>
    <lineage>
        <taxon>Eukaryota</taxon>
        <taxon>Metazoa</taxon>
        <taxon>Spiralia</taxon>
        <taxon>Gnathifera</taxon>
        <taxon>Rotifera</taxon>
        <taxon>Eurotatoria</taxon>
        <taxon>Bdelloidea</taxon>
        <taxon>Philodinida</taxon>
        <taxon>Philodinidae</taxon>
        <taxon>Rotaria</taxon>
    </lineage>
</organism>
<dbReference type="EMBL" id="CAJOBO010000817">
    <property type="protein sequence ID" value="CAF4294817.1"/>
    <property type="molecule type" value="Genomic_DNA"/>
</dbReference>
<dbReference type="InterPro" id="IPR018490">
    <property type="entry name" value="cNMP-bd_dom_sf"/>
</dbReference>
<dbReference type="InterPro" id="IPR014710">
    <property type="entry name" value="RmlC-like_jellyroll"/>
</dbReference>
<gene>
    <name evidence="4" type="ORF">HFQ381_LOCUS13157</name>
    <name evidence="3" type="ORF">UJA718_LOCUS7336</name>
</gene>
<dbReference type="EMBL" id="CAJOBP010000733">
    <property type="protein sequence ID" value="CAF4214292.1"/>
    <property type="molecule type" value="Genomic_DNA"/>
</dbReference>
<dbReference type="SMART" id="SM00100">
    <property type="entry name" value="cNMP"/>
    <property type="match status" value="1"/>
</dbReference>
<accession>A0A820C0H5</accession>
<dbReference type="Gene3D" id="2.60.120.10">
    <property type="entry name" value="Jelly Rolls"/>
    <property type="match status" value="2"/>
</dbReference>
<protein>
    <recommendedName>
        <fullName evidence="2">Cyclic nucleotide-binding domain-containing protein</fullName>
    </recommendedName>
</protein>
<reference evidence="3" key="1">
    <citation type="submission" date="2021-02" db="EMBL/GenBank/DDBJ databases">
        <authorList>
            <person name="Nowell W R."/>
        </authorList>
    </citation>
    <scope>NUCLEOTIDE SEQUENCE</scope>
</reference>
<dbReference type="CDD" id="cd00038">
    <property type="entry name" value="CAP_ED"/>
    <property type="match status" value="1"/>
</dbReference>
<feature type="compositionally biased region" description="Polar residues" evidence="1">
    <location>
        <begin position="349"/>
        <end position="360"/>
    </location>
</feature>
<comment type="caution">
    <text evidence="3">The sequence shown here is derived from an EMBL/GenBank/DDBJ whole genome shotgun (WGS) entry which is preliminary data.</text>
</comment>
<name>A0A820C0H5_9BILA</name>
<evidence type="ECO:0000256" key="1">
    <source>
        <dbReference type="SAM" id="MobiDB-lite"/>
    </source>
</evidence>
<dbReference type="Pfam" id="PF00027">
    <property type="entry name" value="cNMP_binding"/>
    <property type="match status" value="1"/>
</dbReference>
<dbReference type="Proteomes" id="UP000663873">
    <property type="component" value="Unassembled WGS sequence"/>
</dbReference>
<sequence length="526" mass="61178">MYEINDMFDKSHFKITPCEILPIVREFFKQSPSERNIITNVDEIRRYLSDIKPFSRLRTSLQNQILQEAWYECYPEQRTIIRQGARPACFYIILSGTAILTYRRTADQHIETLDVLRRGCTFGEKGIMTNSEQKFTITSKTKLELLVLWKEDFKAIYMGEDRNCSKDDLKFLKTKVPFLRGFAINALNEFPHAIQNCNYGQSEVIAQDTRCMRHIYIVRSGSLDIWKRLDPDGFVPKLTKYDYDQLKNEKMVDDTNDHVAEATGENSALFSEVQISGEVDESNGTNFETDARLSLLRRSKISDEKGPFGAAARLEIIANFEKKFPGIADKRDKLQLIDYDELPIKKPNNEASANKPNNELTVDEENDEFPNTNPKACEKNALVKRSRSLINTPSKLIFPRKRIYIRIKTLTEGQHFGLNDMLFPNQSALTLVSNKCECLLLLKSSFVRIATDHYKQNIRRTEIPFPSDSDLYESYHRNEVWKRYSKSIYRDTCQKMSLRRPQAVRRPSHSYQNEKTRTNSYLPDIV</sequence>
<evidence type="ECO:0000313" key="5">
    <source>
        <dbReference type="Proteomes" id="UP000663873"/>
    </source>
</evidence>